<keyword evidence="2" id="KW-0472">Membrane</keyword>
<evidence type="ECO:0000313" key="4">
    <source>
        <dbReference type="Proteomes" id="UP000008782"/>
    </source>
</evidence>
<organism evidence="4">
    <name type="scientific">Colletotrichum graminicola (strain M1.001 / M2 / FGSC 10212)</name>
    <name type="common">Maize anthracnose fungus</name>
    <name type="synonym">Glomerella graminicola</name>
    <dbReference type="NCBI Taxonomy" id="645133"/>
    <lineage>
        <taxon>Eukaryota</taxon>
        <taxon>Fungi</taxon>
        <taxon>Dikarya</taxon>
        <taxon>Ascomycota</taxon>
        <taxon>Pezizomycotina</taxon>
        <taxon>Sordariomycetes</taxon>
        <taxon>Hypocreomycetidae</taxon>
        <taxon>Glomerellales</taxon>
        <taxon>Glomerellaceae</taxon>
        <taxon>Colletotrichum</taxon>
        <taxon>Colletotrichum graminicola species complex</taxon>
    </lineage>
</organism>
<dbReference type="EMBL" id="GG697418">
    <property type="protein sequence ID" value="EFQ36305.1"/>
    <property type="molecule type" value="Genomic_DNA"/>
</dbReference>
<dbReference type="RefSeq" id="XP_008100325.1">
    <property type="nucleotide sequence ID" value="XM_008102134.1"/>
</dbReference>
<accession>E3QZL7</accession>
<dbReference type="VEuPathDB" id="FungiDB:GLRG_11450"/>
<gene>
    <name evidence="3" type="ORF">GLRG_11450</name>
</gene>
<dbReference type="AlphaFoldDB" id="E3QZL7"/>
<proteinExistence type="predicted"/>
<keyword evidence="4" id="KW-1185">Reference proteome</keyword>
<feature type="compositionally biased region" description="Polar residues" evidence="1">
    <location>
        <begin position="36"/>
        <end position="48"/>
    </location>
</feature>
<evidence type="ECO:0000256" key="2">
    <source>
        <dbReference type="SAM" id="Phobius"/>
    </source>
</evidence>
<dbReference type="GeneID" id="24416814"/>
<keyword evidence="2" id="KW-1133">Transmembrane helix</keyword>
<reference evidence="4" key="1">
    <citation type="journal article" date="2012" name="Nat. Genet.">
        <title>Lifestyle transitions in plant pathogenic Colletotrichum fungi deciphered by genome and transcriptome analyses.</title>
        <authorList>
            <person name="O'Connell R.J."/>
            <person name="Thon M.R."/>
            <person name="Hacquard S."/>
            <person name="Amyotte S.G."/>
            <person name="Kleemann J."/>
            <person name="Torres M.F."/>
            <person name="Damm U."/>
            <person name="Buiate E.A."/>
            <person name="Epstein L."/>
            <person name="Alkan N."/>
            <person name="Altmueller J."/>
            <person name="Alvarado-Balderrama L."/>
            <person name="Bauser C.A."/>
            <person name="Becker C."/>
            <person name="Birren B.W."/>
            <person name="Chen Z."/>
            <person name="Choi J."/>
            <person name="Crouch J.A."/>
            <person name="Duvick J.P."/>
            <person name="Farman M.A."/>
            <person name="Gan P."/>
            <person name="Heiman D."/>
            <person name="Henrissat B."/>
            <person name="Howard R.J."/>
            <person name="Kabbage M."/>
            <person name="Koch C."/>
            <person name="Kracher B."/>
            <person name="Kubo Y."/>
            <person name="Law A.D."/>
            <person name="Lebrun M.-H."/>
            <person name="Lee Y.-H."/>
            <person name="Miyara I."/>
            <person name="Moore N."/>
            <person name="Neumann U."/>
            <person name="Nordstroem K."/>
            <person name="Panaccione D.G."/>
            <person name="Panstruga R."/>
            <person name="Place M."/>
            <person name="Proctor R.H."/>
            <person name="Prusky D."/>
            <person name="Rech G."/>
            <person name="Reinhardt R."/>
            <person name="Rollins J.A."/>
            <person name="Rounsley S."/>
            <person name="Schardl C.L."/>
            <person name="Schwartz D.C."/>
            <person name="Shenoy N."/>
            <person name="Shirasu K."/>
            <person name="Sikhakolli U.R."/>
            <person name="Stueber K."/>
            <person name="Sukno S.A."/>
            <person name="Sweigard J.A."/>
            <person name="Takano Y."/>
            <person name="Takahara H."/>
            <person name="Trail F."/>
            <person name="van der Does H.C."/>
            <person name="Voll L.M."/>
            <person name="Will I."/>
            <person name="Young S."/>
            <person name="Zeng Q."/>
            <person name="Zhang J."/>
            <person name="Zhou S."/>
            <person name="Dickman M.B."/>
            <person name="Schulze-Lefert P."/>
            <person name="Ver Loren van Themaat E."/>
            <person name="Ma L.-J."/>
            <person name="Vaillancourt L.J."/>
        </authorList>
    </citation>
    <scope>NUCLEOTIDE SEQUENCE [LARGE SCALE GENOMIC DNA]</scope>
    <source>
        <strain evidence="4">M1.001 / M2 / FGSC 10212</strain>
    </source>
</reference>
<sequence>MSDSSDFDDDSCTSTLGCDRAGCHDEGGSEEGGNVLFSNPSFTGQNRASLVVHKQKKHAVEERRARHAQSSPAGSSAAYPLDLYLVDTEGATRGYRLVAAGVEASGSFTLPREEHDESDEVAPIWAIFIFICIFIAFGGIILRSEWHHTNPVDDGS</sequence>
<dbReference type="HOGENOM" id="CLU_1686435_0_0_1"/>
<protein>
    <submittedName>
        <fullName evidence="3">Uncharacterized protein</fullName>
    </submittedName>
</protein>
<dbReference type="Proteomes" id="UP000008782">
    <property type="component" value="Unassembled WGS sequence"/>
</dbReference>
<evidence type="ECO:0000313" key="3">
    <source>
        <dbReference type="EMBL" id="EFQ36305.1"/>
    </source>
</evidence>
<name>E3QZL7_COLGM</name>
<feature type="transmembrane region" description="Helical" evidence="2">
    <location>
        <begin position="122"/>
        <end position="142"/>
    </location>
</feature>
<keyword evidence="2" id="KW-0812">Transmembrane</keyword>
<feature type="region of interest" description="Disordered" evidence="1">
    <location>
        <begin position="18"/>
        <end position="76"/>
    </location>
</feature>
<evidence type="ECO:0000256" key="1">
    <source>
        <dbReference type="SAM" id="MobiDB-lite"/>
    </source>
</evidence>